<gene>
    <name evidence="1" type="ORF">F442_05939</name>
</gene>
<dbReference type="EMBL" id="ANIY01001264">
    <property type="protein sequence ID" value="ETP48293.1"/>
    <property type="molecule type" value="Genomic_DNA"/>
</dbReference>
<evidence type="ECO:0000313" key="2">
    <source>
        <dbReference type="Proteomes" id="UP000018948"/>
    </source>
</evidence>
<comment type="caution">
    <text evidence="1">The sequence shown here is derived from an EMBL/GenBank/DDBJ whole genome shotgun (WGS) entry which is preliminary data.</text>
</comment>
<dbReference type="OrthoDB" id="413122at2759"/>
<dbReference type="AlphaFoldDB" id="W2ZLZ2"/>
<organism evidence="1 2">
    <name type="scientific">Phytophthora nicotianae P10297</name>
    <dbReference type="NCBI Taxonomy" id="1317064"/>
    <lineage>
        <taxon>Eukaryota</taxon>
        <taxon>Sar</taxon>
        <taxon>Stramenopiles</taxon>
        <taxon>Oomycota</taxon>
        <taxon>Peronosporomycetes</taxon>
        <taxon>Peronosporales</taxon>
        <taxon>Peronosporaceae</taxon>
        <taxon>Phytophthora</taxon>
    </lineage>
</organism>
<proteinExistence type="predicted"/>
<dbReference type="Proteomes" id="UP000018948">
    <property type="component" value="Unassembled WGS sequence"/>
</dbReference>
<accession>W2ZLZ2</accession>
<protein>
    <submittedName>
        <fullName evidence="1">Uncharacterized protein</fullName>
    </submittedName>
</protein>
<sequence>MGRRLRGPNELLRRMNVSEAGALTTYHQRLLRAMESSRKCAEQAREKEQHRQAKYYDRGVRNKRSFGTGDRVWMYRPPRGPKASKFVHQWLGPMRVVEPAGYDNYLVEREDDASDRERFIAHASFLVSYYYPATLLNAAAADLEEQLEHEGAFEVQADVETPGATTNATTAPANAVVRERSTKRRVRTVVGASGTGRQDEYGVELRRRRRRNAAGQYVLEYELRPVGRRRNGAGTTSDGRRWVSAKEYERLFRDARVVEDSEIGEDV</sequence>
<name>W2ZLZ2_PHYNI</name>
<reference evidence="1 2" key="1">
    <citation type="submission" date="2013-11" db="EMBL/GenBank/DDBJ databases">
        <title>The Genome Sequence of Phytophthora parasitica P10297.</title>
        <authorList>
            <consortium name="The Broad Institute Genomics Platform"/>
            <person name="Russ C."/>
            <person name="Tyler B."/>
            <person name="Panabieres F."/>
            <person name="Shan W."/>
            <person name="Tripathy S."/>
            <person name="Grunwald N."/>
            <person name="Machado M."/>
            <person name="Johnson C.S."/>
            <person name="Walker B."/>
            <person name="Young S.K."/>
            <person name="Zeng Q."/>
            <person name="Gargeya S."/>
            <person name="Fitzgerald M."/>
            <person name="Haas B."/>
            <person name="Abouelleil A."/>
            <person name="Allen A.W."/>
            <person name="Alvarado L."/>
            <person name="Arachchi H.M."/>
            <person name="Berlin A.M."/>
            <person name="Chapman S.B."/>
            <person name="Gainer-Dewar J."/>
            <person name="Goldberg J."/>
            <person name="Griggs A."/>
            <person name="Gujja S."/>
            <person name="Hansen M."/>
            <person name="Howarth C."/>
            <person name="Imamovic A."/>
            <person name="Ireland A."/>
            <person name="Larimer J."/>
            <person name="McCowan C."/>
            <person name="Murphy C."/>
            <person name="Pearson M."/>
            <person name="Poon T.W."/>
            <person name="Priest M."/>
            <person name="Roberts A."/>
            <person name="Saif S."/>
            <person name="Shea T."/>
            <person name="Sisk P."/>
            <person name="Sykes S."/>
            <person name="Wortman J."/>
            <person name="Nusbaum C."/>
            <person name="Birren B."/>
        </authorList>
    </citation>
    <scope>NUCLEOTIDE SEQUENCE [LARGE SCALE GENOMIC DNA]</scope>
    <source>
        <strain evidence="1 2">P10297</strain>
    </source>
</reference>
<evidence type="ECO:0000313" key="1">
    <source>
        <dbReference type="EMBL" id="ETP48293.1"/>
    </source>
</evidence>